<dbReference type="InterPro" id="IPR006766">
    <property type="entry name" value="EXORDIUM-like"/>
</dbReference>
<comment type="similarity">
    <text evidence="5">Belongs to the EXORDIUM family.</text>
</comment>
<organism evidence="6 7">
    <name type="scientific">Dorcoceras hygrometricum</name>
    <dbReference type="NCBI Taxonomy" id="472368"/>
    <lineage>
        <taxon>Eukaryota</taxon>
        <taxon>Viridiplantae</taxon>
        <taxon>Streptophyta</taxon>
        <taxon>Embryophyta</taxon>
        <taxon>Tracheophyta</taxon>
        <taxon>Spermatophyta</taxon>
        <taxon>Magnoliopsida</taxon>
        <taxon>eudicotyledons</taxon>
        <taxon>Gunneridae</taxon>
        <taxon>Pentapetalae</taxon>
        <taxon>asterids</taxon>
        <taxon>lamiids</taxon>
        <taxon>Lamiales</taxon>
        <taxon>Gesneriaceae</taxon>
        <taxon>Didymocarpoideae</taxon>
        <taxon>Trichosporeae</taxon>
        <taxon>Loxocarpinae</taxon>
        <taxon>Dorcoceras</taxon>
    </lineage>
</organism>
<keyword evidence="2" id="KW-0052">Apoplast</keyword>
<reference evidence="6 7" key="1">
    <citation type="journal article" date="2015" name="Proc. Natl. Acad. Sci. U.S.A.">
        <title>The resurrection genome of Boea hygrometrica: A blueprint for survival of dehydration.</title>
        <authorList>
            <person name="Xiao L."/>
            <person name="Yang G."/>
            <person name="Zhang L."/>
            <person name="Yang X."/>
            <person name="Zhao S."/>
            <person name="Ji Z."/>
            <person name="Zhou Q."/>
            <person name="Hu M."/>
            <person name="Wang Y."/>
            <person name="Chen M."/>
            <person name="Xu Y."/>
            <person name="Jin H."/>
            <person name="Xiao X."/>
            <person name="Hu G."/>
            <person name="Bao F."/>
            <person name="Hu Y."/>
            <person name="Wan P."/>
            <person name="Li L."/>
            <person name="Deng X."/>
            <person name="Kuang T."/>
            <person name="Xiang C."/>
            <person name="Zhu J.K."/>
            <person name="Oliver M.J."/>
            <person name="He Y."/>
        </authorList>
    </citation>
    <scope>NUCLEOTIDE SEQUENCE [LARGE SCALE GENOMIC DNA]</scope>
    <source>
        <strain evidence="7">cv. XS01</strain>
    </source>
</reference>
<sequence>MCCPVVYCAEEEKQKDSQTLASSFVLSLAVIPRGLYRVEEFGSFKLSGQVIQISAFSYVQVIRNISDVNPTKVASTKPSQSCTYSDSALLYLVSQVTYNGFSPLFPCYISCCRVLPPDSALLYSSPCRVPPPPKERHQRRVDTSDVTVAGFYVNRCGTDGSKSSVVKGKNQKFAYIWVGNSETQSELVELERM</sequence>
<dbReference type="EMBL" id="KV000877">
    <property type="protein sequence ID" value="KZV39860.1"/>
    <property type="molecule type" value="Genomic_DNA"/>
</dbReference>
<comment type="subcellular location">
    <subcellularLocation>
        <location evidence="1">Secreted</location>
        <location evidence="1">Extracellular space</location>
        <location evidence="1">Apoplast</location>
    </subcellularLocation>
</comment>
<evidence type="ECO:0000313" key="7">
    <source>
        <dbReference type="Proteomes" id="UP000250235"/>
    </source>
</evidence>
<name>A0A2Z7C613_9LAMI</name>
<evidence type="ECO:0000256" key="1">
    <source>
        <dbReference type="ARBA" id="ARBA00004271"/>
    </source>
</evidence>
<keyword evidence="7" id="KW-1185">Reference proteome</keyword>
<gene>
    <name evidence="6" type="ORF">F511_27467</name>
</gene>
<protein>
    <submittedName>
        <fullName evidence="6">Phosphate-responsive family protein</fullName>
    </submittedName>
</protein>
<dbReference type="AlphaFoldDB" id="A0A2Z7C613"/>
<proteinExistence type="inferred from homology"/>
<keyword evidence="4" id="KW-0732">Signal</keyword>
<dbReference type="GO" id="GO:0048046">
    <property type="term" value="C:apoplast"/>
    <property type="evidence" value="ECO:0007669"/>
    <property type="project" value="UniProtKB-SubCell"/>
</dbReference>
<accession>A0A2Z7C613</accession>
<evidence type="ECO:0000313" key="6">
    <source>
        <dbReference type="EMBL" id="KZV39860.1"/>
    </source>
</evidence>
<evidence type="ECO:0000256" key="2">
    <source>
        <dbReference type="ARBA" id="ARBA00022523"/>
    </source>
</evidence>
<dbReference type="Pfam" id="PF04674">
    <property type="entry name" value="Phi_1"/>
    <property type="match status" value="1"/>
</dbReference>
<evidence type="ECO:0000256" key="4">
    <source>
        <dbReference type="ARBA" id="ARBA00022729"/>
    </source>
</evidence>
<keyword evidence="3" id="KW-0964">Secreted</keyword>
<evidence type="ECO:0000256" key="3">
    <source>
        <dbReference type="ARBA" id="ARBA00022525"/>
    </source>
</evidence>
<evidence type="ECO:0000256" key="5">
    <source>
        <dbReference type="ARBA" id="ARBA00023591"/>
    </source>
</evidence>
<dbReference type="Proteomes" id="UP000250235">
    <property type="component" value="Unassembled WGS sequence"/>
</dbReference>